<evidence type="ECO:0000256" key="2">
    <source>
        <dbReference type="ARBA" id="ARBA00022448"/>
    </source>
</evidence>
<feature type="transmembrane region" description="Helical" evidence="6">
    <location>
        <begin position="41"/>
        <end position="66"/>
    </location>
</feature>
<feature type="transmembrane region" description="Helical" evidence="6">
    <location>
        <begin position="105"/>
        <end position="124"/>
    </location>
</feature>
<feature type="transmembrane region" description="Helical" evidence="6">
    <location>
        <begin position="283"/>
        <end position="301"/>
    </location>
</feature>
<evidence type="ECO:0000256" key="4">
    <source>
        <dbReference type="ARBA" id="ARBA00022989"/>
    </source>
</evidence>
<dbReference type="GO" id="GO:0035435">
    <property type="term" value="P:phosphate ion transmembrane transport"/>
    <property type="evidence" value="ECO:0007669"/>
    <property type="project" value="TreeGrafter"/>
</dbReference>
<dbReference type="STRING" id="670307.HYPDE_27368"/>
<dbReference type="KEGG" id="hdt:HYPDE_27368"/>
<comment type="subcellular location">
    <subcellularLocation>
        <location evidence="1">Membrane</location>
        <topology evidence="1">Multi-pass membrane protein</topology>
    </subcellularLocation>
</comment>
<feature type="signal peptide" evidence="7">
    <location>
        <begin position="1"/>
        <end position="17"/>
    </location>
</feature>
<organism evidence="8 9">
    <name type="scientific">Hyphomicrobium denitrificans 1NES1</name>
    <dbReference type="NCBI Taxonomy" id="670307"/>
    <lineage>
        <taxon>Bacteria</taxon>
        <taxon>Pseudomonadati</taxon>
        <taxon>Pseudomonadota</taxon>
        <taxon>Alphaproteobacteria</taxon>
        <taxon>Hyphomicrobiales</taxon>
        <taxon>Hyphomicrobiaceae</taxon>
        <taxon>Hyphomicrobium</taxon>
    </lineage>
</organism>
<dbReference type="OrthoDB" id="9779554at2"/>
<keyword evidence="5 6" id="KW-0472">Membrane</keyword>
<sequence length="356" mass="35932">MLSAALLLVVSLTLAWANGSNDVSKGVAALAGSGIATPRAAWLLGVLATLAGGLGAISWGGALGALFGGGVLKSAEGLPLGAALAALAGAAGFVALSTWQRWPVSTTHALIGGIIGAAAAQFGIRDVAYRVVAAKFLIPLLASPALAIGLCWTLLLLNRLVESRLPQWTPGCCAPEDHRKDPFICAAPDRRPSPAARRVWLALHWLSGGAVSFARGLNDVPKMAALMIPALAAWPAAETTASGPALAIALTSFAMTGGALMAGRRLLPVLAQEVSTMTPTTGLFANLGTAFLVLGATPLGLPVSTTHVAAGSIIGVRVADKAPPRARDALRTILLAWLVTLPAAAAFSAILVVLGA</sequence>
<dbReference type="InterPro" id="IPR001204">
    <property type="entry name" value="Phos_transporter"/>
</dbReference>
<evidence type="ECO:0000313" key="9">
    <source>
        <dbReference type="Proteomes" id="UP000005952"/>
    </source>
</evidence>
<dbReference type="Pfam" id="PF01384">
    <property type="entry name" value="PHO4"/>
    <property type="match status" value="1"/>
</dbReference>
<dbReference type="PANTHER" id="PTHR11101:SF80">
    <property type="entry name" value="PHOSPHATE TRANSPORTER"/>
    <property type="match status" value="1"/>
</dbReference>
<dbReference type="PANTHER" id="PTHR11101">
    <property type="entry name" value="PHOSPHATE TRANSPORTER"/>
    <property type="match status" value="1"/>
</dbReference>
<evidence type="ECO:0000313" key="8">
    <source>
        <dbReference type="EMBL" id="AGK57153.1"/>
    </source>
</evidence>
<keyword evidence="4 6" id="KW-1133">Transmembrane helix</keyword>
<dbReference type="HOGENOM" id="CLU_015355_1_1_5"/>
<accession>N0B2G7</accession>
<keyword evidence="2" id="KW-0813">Transport</keyword>
<dbReference type="GO" id="GO:0005315">
    <property type="term" value="F:phosphate transmembrane transporter activity"/>
    <property type="evidence" value="ECO:0007669"/>
    <property type="project" value="InterPro"/>
</dbReference>
<name>N0B2G7_9HYPH</name>
<evidence type="ECO:0000256" key="7">
    <source>
        <dbReference type="SAM" id="SignalP"/>
    </source>
</evidence>
<feature type="transmembrane region" description="Helical" evidence="6">
    <location>
        <begin position="136"/>
        <end position="157"/>
    </location>
</feature>
<dbReference type="eggNOG" id="COG0306">
    <property type="taxonomic scope" value="Bacteria"/>
</dbReference>
<dbReference type="Proteomes" id="UP000005952">
    <property type="component" value="Chromosome"/>
</dbReference>
<evidence type="ECO:0000256" key="1">
    <source>
        <dbReference type="ARBA" id="ARBA00004141"/>
    </source>
</evidence>
<keyword evidence="9" id="KW-1185">Reference proteome</keyword>
<protein>
    <submittedName>
        <fullName evidence="8">Phosphate transporter</fullName>
    </submittedName>
</protein>
<feature type="transmembrane region" description="Helical" evidence="6">
    <location>
        <begin position="241"/>
        <end position="262"/>
    </location>
</feature>
<reference evidence="8 9" key="1">
    <citation type="journal article" date="2013" name="Genome Announc.">
        <title>Genome sequences for three denitrifying bacterial strains isolated from a uranium- and nitrate-contaminated subsurface environment.</title>
        <authorList>
            <person name="Venkatramanan R."/>
            <person name="Prakash O."/>
            <person name="Woyke T."/>
            <person name="Chain P."/>
            <person name="Goodwin L.A."/>
            <person name="Watson D."/>
            <person name="Brooks S."/>
            <person name="Kostka J.E."/>
            <person name="Green S.J."/>
        </authorList>
    </citation>
    <scope>NUCLEOTIDE SEQUENCE [LARGE SCALE GENOMIC DNA]</scope>
    <source>
        <strain evidence="8 9">1NES1</strain>
    </source>
</reference>
<feature type="chain" id="PRO_5004105298" evidence="7">
    <location>
        <begin position="18"/>
        <end position="356"/>
    </location>
</feature>
<keyword evidence="7" id="KW-0732">Signal</keyword>
<dbReference type="RefSeq" id="WP_015597190.1">
    <property type="nucleotide sequence ID" value="NC_021172.1"/>
</dbReference>
<keyword evidence="3 6" id="KW-0812">Transmembrane</keyword>
<evidence type="ECO:0000256" key="5">
    <source>
        <dbReference type="ARBA" id="ARBA00023136"/>
    </source>
</evidence>
<feature type="transmembrane region" description="Helical" evidence="6">
    <location>
        <begin position="333"/>
        <end position="354"/>
    </location>
</feature>
<dbReference type="EMBL" id="CP005587">
    <property type="protein sequence ID" value="AGK57153.1"/>
    <property type="molecule type" value="Genomic_DNA"/>
</dbReference>
<evidence type="ECO:0000256" key="6">
    <source>
        <dbReference type="SAM" id="Phobius"/>
    </source>
</evidence>
<feature type="transmembrane region" description="Helical" evidence="6">
    <location>
        <begin position="78"/>
        <end position="99"/>
    </location>
</feature>
<gene>
    <name evidence="8" type="ORF">HYPDE_27368</name>
</gene>
<dbReference type="AlphaFoldDB" id="N0B2G7"/>
<dbReference type="GO" id="GO:0016020">
    <property type="term" value="C:membrane"/>
    <property type="evidence" value="ECO:0007669"/>
    <property type="project" value="UniProtKB-SubCell"/>
</dbReference>
<evidence type="ECO:0000256" key="3">
    <source>
        <dbReference type="ARBA" id="ARBA00022692"/>
    </source>
</evidence>
<proteinExistence type="predicted"/>